<dbReference type="SUPFAM" id="SSF101936">
    <property type="entry name" value="DNA-binding pseudobarrel domain"/>
    <property type="match status" value="1"/>
</dbReference>
<keyword evidence="5" id="KW-0539">Nucleus</keyword>
<keyword evidence="4" id="KW-0804">Transcription</keyword>
<dbReference type="PROSITE" id="PS50863">
    <property type="entry name" value="B3"/>
    <property type="match status" value="1"/>
</dbReference>
<evidence type="ECO:0000256" key="3">
    <source>
        <dbReference type="ARBA" id="ARBA00023125"/>
    </source>
</evidence>
<dbReference type="AlphaFoldDB" id="A0A9P0YPG0"/>
<evidence type="ECO:0000313" key="9">
    <source>
        <dbReference type="EMBL" id="CAH9071296.1"/>
    </source>
</evidence>
<comment type="caution">
    <text evidence="9">The sequence shown here is derived from an EMBL/GenBank/DDBJ whole genome shotgun (WGS) entry which is preliminary data.</text>
</comment>
<dbReference type="OrthoDB" id="1909330at2759"/>
<keyword evidence="6" id="KW-0175">Coiled coil</keyword>
<evidence type="ECO:0000256" key="2">
    <source>
        <dbReference type="ARBA" id="ARBA00023015"/>
    </source>
</evidence>
<evidence type="ECO:0000256" key="5">
    <source>
        <dbReference type="ARBA" id="ARBA00023242"/>
    </source>
</evidence>
<evidence type="ECO:0000313" key="10">
    <source>
        <dbReference type="Proteomes" id="UP001152484"/>
    </source>
</evidence>
<proteinExistence type="predicted"/>
<dbReference type="PANTHER" id="PTHR31391">
    <property type="entry name" value="B3 DOMAIN-CONTAINING PROTEIN OS11G0197600-RELATED"/>
    <property type="match status" value="1"/>
</dbReference>
<evidence type="ECO:0000256" key="4">
    <source>
        <dbReference type="ARBA" id="ARBA00023163"/>
    </source>
</evidence>
<keyword evidence="2" id="KW-0805">Transcription regulation</keyword>
<feature type="region of interest" description="Disordered" evidence="7">
    <location>
        <begin position="1"/>
        <end position="44"/>
    </location>
</feature>
<dbReference type="Pfam" id="PF02362">
    <property type="entry name" value="B3"/>
    <property type="match status" value="1"/>
</dbReference>
<keyword evidence="10" id="KW-1185">Reference proteome</keyword>
<dbReference type="GO" id="GO:0003677">
    <property type="term" value="F:DNA binding"/>
    <property type="evidence" value="ECO:0007669"/>
    <property type="project" value="UniProtKB-KW"/>
</dbReference>
<evidence type="ECO:0000256" key="7">
    <source>
        <dbReference type="SAM" id="MobiDB-lite"/>
    </source>
</evidence>
<feature type="compositionally biased region" description="Polar residues" evidence="7">
    <location>
        <begin position="27"/>
        <end position="37"/>
    </location>
</feature>
<dbReference type="PANTHER" id="PTHR31391:SF101">
    <property type="entry name" value="B3 DOMAIN-CONTAINING PROTEIN OS01G0234100"/>
    <property type="match status" value="1"/>
</dbReference>
<gene>
    <name evidence="9" type="ORF">CEURO_LOCUS3983</name>
</gene>
<dbReference type="GO" id="GO:0005634">
    <property type="term" value="C:nucleus"/>
    <property type="evidence" value="ECO:0007669"/>
    <property type="project" value="UniProtKB-SubCell"/>
</dbReference>
<dbReference type="SMART" id="SM01019">
    <property type="entry name" value="B3"/>
    <property type="match status" value="1"/>
</dbReference>
<dbReference type="InterPro" id="IPR003340">
    <property type="entry name" value="B3_DNA-bd"/>
</dbReference>
<keyword evidence="3" id="KW-0238">DNA-binding</keyword>
<comment type="subcellular location">
    <subcellularLocation>
        <location evidence="1">Nucleus</location>
    </subcellularLocation>
</comment>
<dbReference type="InterPro" id="IPR015300">
    <property type="entry name" value="DNA-bd_pseudobarrel_sf"/>
</dbReference>
<dbReference type="CDD" id="cd10017">
    <property type="entry name" value="B3_DNA"/>
    <property type="match status" value="1"/>
</dbReference>
<evidence type="ECO:0000256" key="1">
    <source>
        <dbReference type="ARBA" id="ARBA00004123"/>
    </source>
</evidence>
<evidence type="ECO:0000259" key="8">
    <source>
        <dbReference type="PROSITE" id="PS50863"/>
    </source>
</evidence>
<dbReference type="Gene3D" id="2.40.330.10">
    <property type="entry name" value="DNA-binding pseudobarrel domain"/>
    <property type="match status" value="1"/>
</dbReference>
<protein>
    <recommendedName>
        <fullName evidence="8">TF-B3 domain-containing protein</fullName>
    </recommendedName>
</protein>
<feature type="domain" description="TF-B3" evidence="8">
    <location>
        <begin position="92"/>
        <end position="182"/>
    </location>
</feature>
<accession>A0A9P0YPG0</accession>
<dbReference type="InterPro" id="IPR044837">
    <property type="entry name" value="REM16-like"/>
</dbReference>
<feature type="coiled-coil region" evidence="6">
    <location>
        <begin position="382"/>
        <end position="423"/>
    </location>
</feature>
<dbReference type="EMBL" id="CAMAPE010000006">
    <property type="protein sequence ID" value="CAH9071296.1"/>
    <property type="molecule type" value="Genomic_DNA"/>
</dbReference>
<dbReference type="Proteomes" id="UP001152484">
    <property type="component" value="Unassembled WGS sequence"/>
</dbReference>
<name>A0A9P0YPG0_CUSEU</name>
<sequence length="438" mass="49049">MAISPMFSSKKRSSNSPSSKLEKMKVNNKQLKMSSSSKKNKGANDKGCLALIRKKAKGGGVKREYSTVDKNSLAMRRAQKIQAQLAPGFPSLVKFMLRSHVTGGYWLGLPKSFCTRLPKHDATIILVDGDDKEWETKYLVVKSGFSGGWRGFSIAHNLIPGDVLVFQLVESCKFQVYIVRENDSTDDDFAAINLLNLRHQPLATEKQQSFLELARQGEAKVTEESSMSEDGPTPSHVSANASDEDEDGNGGLRLADSAPEFSEVKDFKSFCIFANGLIIDSEIPRDLRAKYYQLCRTQNAYLHQHLIEGLNYKLIAGIISETVNIADAIRVSKLTTTAGCQHLEAWDTTLKGFECLGMGVQFLRERLQKLISLSYESSEDAASKRRERCAVLKDELKDLRSKMSKMKEAMQSLDDEIELYSKKDRVEMMFRDVATAPW</sequence>
<feature type="region of interest" description="Disordered" evidence="7">
    <location>
        <begin position="221"/>
        <end position="255"/>
    </location>
</feature>
<reference evidence="9" key="1">
    <citation type="submission" date="2022-07" db="EMBL/GenBank/DDBJ databases">
        <authorList>
            <person name="Macas J."/>
            <person name="Novak P."/>
            <person name="Neumann P."/>
        </authorList>
    </citation>
    <scope>NUCLEOTIDE SEQUENCE</scope>
</reference>
<evidence type="ECO:0000256" key="6">
    <source>
        <dbReference type="SAM" id="Coils"/>
    </source>
</evidence>
<organism evidence="9 10">
    <name type="scientific">Cuscuta europaea</name>
    <name type="common">European dodder</name>
    <dbReference type="NCBI Taxonomy" id="41803"/>
    <lineage>
        <taxon>Eukaryota</taxon>
        <taxon>Viridiplantae</taxon>
        <taxon>Streptophyta</taxon>
        <taxon>Embryophyta</taxon>
        <taxon>Tracheophyta</taxon>
        <taxon>Spermatophyta</taxon>
        <taxon>Magnoliopsida</taxon>
        <taxon>eudicotyledons</taxon>
        <taxon>Gunneridae</taxon>
        <taxon>Pentapetalae</taxon>
        <taxon>asterids</taxon>
        <taxon>lamiids</taxon>
        <taxon>Solanales</taxon>
        <taxon>Convolvulaceae</taxon>
        <taxon>Cuscuteae</taxon>
        <taxon>Cuscuta</taxon>
        <taxon>Cuscuta subgen. Cuscuta</taxon>
    </lineage>
</organism>